<sequence length="201" mass="20283">MVEQARPVPSAGPSGSAEAAPSANPSGPAACPTQAQWLSARPSAPPTTIGGTPANTPEAQALSQAVGAQGRAAFADVWGSQITDYPAGRVALCVTDLSRGQALAAAAKKADPTIDLNRLDFYRCRYSQRTLDAARDRVAALGPTVLGFPLYTFSPATDASGVQVTTTAEGAASKALHDKLAQAAGNGIPVTVDQGEAPVAS</sequence>
<evidence type="ECO:0000313" key="3">
    <source>
        <dbReference type="Proteomes" id="UP000248039"/>
    </source>
</evidence>
<dbReference type="Proteomes" id="UP000248039">
    <property type="component" value="Unassembled WGS sequence"/>
</dbReference>
<proteinExistence type="predicted"/>
<gene>
    <name evidence="2" type="ORF">C7C46_26530</name>
</gene>
<dbReference type="RefSeq" id="WP_110672458.1">
    <property type="nucleotide sequence ID" value="NZ_PYBW01000109.1"/>
</dbReference>
<accession>A0A2V4NK85</accession>
<feature type="compositionally biased region" description="Low complexity" evidence="1">
    <location>
        <begin position="7"/>
        <end position="32"/>
    </location>
</feature>
<dbReference type="OrthoDB" id="4239364at2"/>
<organism evidence="2 3">
    <name type="scientific">Streptomyces tateyamensis</name>
    <dbReference type="NCBI Taxonomy" id="565073"/>
    <lineage>
        <taxon>Bacteria</taxon>
        <taxon>Bacillati</taxon>
        <taxon>Actinomycetota</taxon>
        <taxon>Actinomycetes</taxon>
        <taxon>Kitasatosporales</taxon>
        <taxon>Streptomycetaceae</taxon>
        <taxon>Streptomyces</taxon>
    </lineage>
</organism>
<protein>
    <submittedName>
        <fullName evidence="2">Uncharacterized protein</fullName>
    </submittedName>
</protein>
<evidence type="ECO:0000256" key="1">
    <source>
        <dbReference type="SAM" id="MobiDB-lite"/>
    </source>
</evidence>
<keyword evidence="3" id="KW-1185">Reference proteome</keyword>
<name>A0A2V4NK85_9ACTN</name>
<feature type="region of interest" description="Disordered" evidence="1">
    <location>
        <begin position="1"/>
        <end position="33"/>
    </location>
</feature>
<comment type="caution">
    <text evidence="2">The sequence shown here is derived from an EMBL/GenBank/DDBJ whole genome shotgun (WGS) entry which is preliminary data.</text>
</comment>
<dbReference type="AlphaFoldDB" id="A0A2V4NK85"/>
<dbReference type="EMBL" id="PYBW01000109">
    <property type="protein sequence ID" value="PYC71907.1"/>
    <property type="molecule type" value="Genomic_DNA"/>
</dbReference>
<reference evidence="2 3" key="1">
    <citation type="submission" date="2018-03" db="EMBL/GenBank/DDBJ databases">
        <title>Bioinformatic expansion and discovery of thiopeptide antibiotics.</title>
        <authorList>
            <person name="Schwalen C.J."/>
            <person name="Hudson G.A."/>
            <person name="Mitchell D.A."/>
        </authorList>
    </citation>
    <scope>NUCLEOTIDE SEQUENCE [LARGE SCALE GENOMIC DNA]</scope>
    <source>
        <strain evidence="2 3">ATCC 21389</strain>
    </source>
</reference>
<evidence type="ECO:0000313" key="2">
    <source>
        <dbReference type="EMBL" id="PYC71907.1"/>
    </source>
</evidence>